<keyword evidence="7" id="KW-0630">Potassium</keyword>
<evidence type="ECO:0000256" key="11">
    <source>
        <dbReference type="ARBA" id="ARBA00023303"/>
    </source>
</evidence>
<keyword evidence="3" id="KW-0813">Transport</keyword>
<feature type="transmembrane region" description="Helical" evidence="13">
    <location>
        <begin position="189"/>
        <end position="204"/>
    </location>
</feature>
<dbReference type="Pfam" id="PF06736">
    <property type="entry name" value="TMEM175"/>
    <property type="match status" value="1"/>
</dbReference>
<dbReference type="GO" id="GO:0016020">
    <property type="term" value="C:membrane"/>
    <property type="evidence" value="ECO:0007669"/>
    <property type="project" value="UniProtKB-SubCell"/>
</dbReference>
<evidence type="ECO:0000256" key="12">
    <source>
        <dbReference type="ARBA" id="ARBA00034430"/>
    </source>
</evidence>
<comment type="subcellular location">
    <subcellularLocation>
        <location evidence="1">Membrane</location>
        <topology evidence="1">Multi-pass membrane protein</topology>
    </subcellularLocation>
</comment>
<organism evidence="14 15">
    <name type="scientific">Lacibacter sediminis</name>
    <dbReference type="NCBI Taxonomy" id="2760713"/>
    <lineage>
        <taxon>Bacteria</taxon>
        <taxon>Pseudomonadati</taxon>
        <taxon>Bacteroidota</taxon>
        <taxon>Chitinophagia</taxon>
        <taxon>Chitinophagales</taxon>
        <taxon>Chitinophagaceae</taxon>
        <taxon>Lacibacter</taxon>
    </lineage>
</organism>
<evidence type="ECO:0000256" key="3">
    <source>
        <dbReference type="ARBA" id="ARBA00022448"/>
    </source>
</evidence>
<dbReference type="AlphaFoldDB" id="A0A7G5XIY1"/>
<evidence type="ECO:0000256" key="13">
    <source>
        <dbReference type="SAM" id="Phobius"/>
    </source>
</evidence>
<evidence type="ECO:0000256" key="2">
    <source>
        <dbReference type="ARBA" id="ARBA00006920"/>
    </source>
</evidence>
<accession>A0A7G5XIY1</accession>
<dbReference type="InterPro" id="IPR010617">
    <property type="entry name" value="TMEM175-like"/>
</dbReference>
<evidence type="ECO:0000313" key="15">
    <source>
        <dbReference type="Proteomes" id="UP000515344"/>
    </source>
</evidence>
<dbReference type="GO" id="GO:0015252">
    <property type="term" value="F:proton channel activity"/>
    <property type="evidence" value="ECO:0007669"/>
    <property type="project" value="InterPro"/>
</dbReference>
<sequence>MLRKKIFQQHESKTSRGTELYRIEALSDAVFAFSVSLLIMSLEVPKTFEELQTSVHHFLPFAATVSLVFFFWYLQNEYFRNYGLNDGKVIFLNLFLLVLVLFYAFPLKFLFSILLSWLTGFDYFHEVTVLGKTVLTEEEFPQLILFFSIGYAVIWFIFYLLYRHAYLNRSKLKLSIYETKYVQSQKQDAMVQMGIGLLSILFAWMDLPVWSGFCFLLIPLWLLLHHYLFKRTVKRIAQLK</sequence>
<evidence type="ECO:0000256" key="8">
    <source>
        <dbReference type="ARBA" id="ARBA00022989"/>
    </source>
</evidence>
<keyword evidence="11" id="KW-0407">Ion channel</keyword>
<evidence type="ECO:0000256" key="10">
    <source>
        <dbReference type="ARBA" id="ARBA00023136"/>
    </source>
</evidence>
<feature type="transmembrane region" description="Helical" evidence="13">
    <location>
        <begin position="94"/>
        <end position="120"/>
    </location>
</feature>
<comment type="similarity">
    <text evidence="2">Belongs to the TMEM175 family.</text>
</comment>
<keyword evidence="6" id="KW-0631">Potassium channel</keyword>
<dbReference type="RefSeq" id="WP_182804492.1">
    <property type="nucleotide sequence ID" value="NZ_CP060007.1"/>
</dbReference>
<reference evidence="15" key="1">
    <citation type="submission" date="2020-08" db="EMBL/GenBank/DDBJ databases">
        <title>Lacibacter sp. S13-6-6 genome sequencing.</title>
        <authorList>
            <person name="Jin L."/>
        </authorList>
    </citation>
    <scope>NUCLEOTIDE SEQUENCE [LARGE SCALE GENOMIC DNA]</scope>
    <source>
        <strain evidence="15">S13-6-6</strain>
    </source>
</reference>
<gene>
    <name evidence="14" type="ORF">H4075_04320</name>
</gene>
<name>A0A7G5XIY1_9BACT</name>
<keyword evidence="4" id="KW-0633">Potassium transport</keyword>
<evidence type="ECO:0000256" key="7">
    <source>
        <dbReference type="ARBA" id="ARBA00022958"/>
    </source>
</evidence>
<evidence type="ECO:0000313" key="14">
    <source>
        <dbReference type="EMBL" id="QNA45434.1"/>
    </source>
</evidence>
<keyword evidence="5 13" id="KW-0812">Transmembrane</keyword>
<feature type="transmembrane region" description="Helical" evidence="13">
    <location>
        <begin position="21"/>
        <end position="42"/>
    </location>
</feature>
<keyword evidence="8 13" id="KW-1133">Transmembrane helix</keyword>
<protein>
    <submittedName>
        <fullName evidence="14">DUF1211 domain-containing protein</fullName>
    </submittedName>
</protein>
<feature type="transmembrane region" description="Helical" evidence="13">
    <location>
        <begin position="210"/>
        <end position="229"/>
    </location>
</feature>
<dbReference type="EMBL" id="CP060007">
    <property type="protein sequence ID" value="QNA45434.1"/>
    <property type="molecule type" value="Genomic_DNA"/>
</dbReference>
<evidence type="ECO:0000256" key="9">
    <source>
        <dbReference type="ARBA" id="ARBA00023065"/>
    </source>
</evidence>
<evidence type="ECO:0000256" key="4">
    <source>
        <dbReference type="ARBA" id="ARBA00022538"/>
    </source>
</evidence>
<dbReference type="KEGG" id="lacs:H4075_04320"/>
<evidence type="ECO:0000256" key="5">
    <source>
        <dbReference type="ARBA" id="ARBA00022692"/>
    </source>
</evidence>
<keyword evidence="15" id="KW-1185">Reference proteome</keyword>
<proteinExistence type="inferred from homology"/>
<comment type="catalytic activity">
    <reaction evidence="12">
        <text>K(+)(in) = K(+)(out)</text>
        <dbReference type="Rhea" id="RHEA:29463"/>
        <dbReference type="ChEBI" id="CHEBI:29103"/>
    </reaction>
</comment>
<keyword evidence="9" id="KW-0406">Ion transport</keyword>
<feature type="transmembrane region" description="Helical" evidence="13">
    <location>
        <begin position="54"/>
        <end position="74"/>
    </location>
</feature>
<dbReference type="GO" id="GO:0005267">
    <property type="term" value="F:potassium channel activity"/>
    <property type="evidence" value="ECO:0007669"/>
    <property type="project" value="UniProtKB-KW"/>
</dbReference>
<feature type="transmembrane region" description="Helical" evidence="13">
    <location>
        <begin position="140"/>
        <end position="162"/>
    </location>
</feature>
<keyword evidence="10 13" id="KW-0472">Membrane</keyword>
<evidence type="ECO:0000256" key="1">
    <source>
        <dbReference type="ARBA" id="ARBA00004141"/>
    </source>
</evidence>
<evidence type="ECO:0000256" key="6">
    <source>
        <dbReference type="ARBA" id="ARBA00022826"/>
    </source>
</evidence>
<dbReference type="Proteomes" id="UP000515344">
    <property type="component" value="Chromosome"/>
</dbReference>